<comment type="caution">
    <text evidence="2">The sequence shown here is derived from an EMBL/GenBank/DDBJ whole genome shotgun (WGS) entry which is preliminary data.</text>
</comment>
<keyword evidence="1" id="KW-0175">Coiled coil</keyword>
<dbReference type="Proteomes" id="UP000551758">
    <property type="component" value="Unassembled WGS sequence"/>
</dbReference>
<dbReference type="InterPro" id="IPR043136">
    <property type="entry name" value="B30.2/SPRY_sf"/>
</dbReference>
<dbReference type="AlphaFoldDB" id="A0A7J7ESF1"/>
<protein>
    <submittedName>
        <fullName evidence="2">Uncharacterized protein</fullName>
    </submittedName>
</protein>
<keyword evidence="3" id="KW-1185">Reference proteome</keyword>
<evidence type="ECO:0000313" key="3">
    <source>
        <dbReference type="Proteomes" id="UP000551758"/>
    </source>
</evidence>
<dbReference type="EMBL" id="JACDTQ010002427">
    <property type="protein sequence ID" value="KAF5918709.1"/>
    <property type="molecule type" value="Genomic_DNA"/>
</dbReference>
<evidence type="ECO:0000256" key="1">
    <source>
        <dbReference type="SAM" id="Coils"/>
    </source>
</evidence>
<accession>A0A7J7ESF1</accession>
<dbReference type="SUPFAM" id="SSF49899">
    <property type="entry name" value="Concanavalin A-like lectins/glucanases"/>
    <property type="match status" value="1"/>
</dbReference>
<dbReference type="Gene3D" id="3.30.160.60">
    <property type="entry name" value="Classic Zinc Finger"/>
    <property type="match status" value="1"/>
</dbReference>
<proteinExistence type="predicted"/>
<dbReference type="PANTHER" id="PTHR24103">
    <property type="entry name" value="E3 UBIQUITIN-PROTEIN LIGASE TRIM"/>
    <property type="match status" value="1"/>
</dbReference>
<dbReference type="InterPro" id="IPR013320">
    <property type="entry name" value="ConA-like_dom_sf"/>
</dbReference>
<dbReference type="SUPFAM" id="SSF57845">
    <property type="entry name" value="B-box zinc-binding domain"/>
    <property type="match status" value="1"/>
</dbReference>
<evidence type="ECO:0000313" key="2">
    <source>
        <dbReference type="EMBL" id="KAF5918709.1"/>
    </source>
</evidence>
<gene>
    <name evidence="2" type="ORF">HPG69_005745</name>
</gene>
<feature type="non-terminal residue" evidence="2">
    <location>
        <position position="1"/>
    </location>
</feature>
<dbReference type="InterPro" id="IPR050143">
    <property type="entry name" value="TRIM/RBCC"/>
</dbReference>
<name>A0A7J7ESF1_DICBM</name>
<feature type="coiled-coil region" evidence="1">
    <location>
        <begin position="123"/>
        <end position="157"/>
    </location>
</feature>
<organism evidence="2 3">
    <name type="scientific">Diceros bicornis minor</name>
    <name type="common">South-central black rhinoceros</name>
    <dbReference type="NCBI Taxonomy" id="77932"/>
    <lineage>
        <taxon>Eukaryota</taxon>
        <taxon>Metazoa</taxon>
        <taxon>Chordata</taxon>
        <taxon>Craniata</taxon>
        <taxon>Vertebrata</taxon>
        <taxon>Euteleostomi</taxon>
        <taxon>Mammalia</taxon>
        <taxon>Eutheria</taxon>
        <taxon>Laurasiatheria</taxon>
        <taxon>Perissodactyla</taxon>
        <taxon>Rhinocerotidae</taxon>
        <taxon>Diceros</taxon>
    </lineage>
</organism>
<dbReference type="Gene3D" id="2.60.120.920">
    <property type="match status" value="1"/>
</dbReference>
<sequence>HQAPFLVSPPFLFCSSIFSSWLVLDFYTRISFYFYFSYSVPFYLPNHARICEQEKPKSGQHVDYIVELREAKLSPEEEQKRDLCLHHEEKLLLFCKEDGKVIYLLCKWFQEHHAQCFLDSGLITFSQEKLQAALERLRKEQQEAEKLEADVREKRISWKNQIQNEAQRVQAEFNQTRGVLDCEEQKELLNLKNKEADRLHNPADAENDLVQQSQLVRALISDVEHPLQGSTMEMLHVRHVKKSQLLRFEKMKTIHSLTGLPCLHPRERIVIIVSSFSSNNIIATFVISELTEVQCHWVPPSQLPILCLTMSQGTPILYPSPDPLIFPTVYLMLKLVNAFLNIVVAADKRQVTLVCFSGKYYCEVDVSRKIAWILRVYCESSNFNINKISEFIFGQKVHHPNTYSRYRRQNGYWVKGLQNESEYNADEDSSTSDPRVLTLSMAVPSHCIWIFLDYEAGTGSFFSVTNHGVAHLQIL</sequence>
<reference evidence="2 3" key="1">
    <citation type="journal article" date="2020" name="Mol. Biol. Evol.">
        <title>Interspecific Gene Flow and the Evolution of Specialization in Black and White Rhinoceros.</title>
        <authorList>
            <person name="Moodley Y."/>
            <person name="Westbury M.V."/>
            <person name="Russo I.M."/>
            <person name="Gopalakrishnan S."/>
            <person name="Rakotoarivelo A."/>
            <person name="Olsen R.A."/>
            <person name="Prost S."/>
            <person name="Tunstall T."/>
            <person name="Ryder O.A."/>
            <person name="Dalen L."/>
            <person name="Bruford M.W."/>
        </authorList>
    </citation>
    <scope>NUCLEOTIDE SEQUENCE [LARGE SCALE GENOMIC DNA]</scope>
    <source>
        <strain evidence="2">SBR-YM</strain>
        <tissue evidence="2">Skin</tissue>
    </source>
</reference>